<gene>
    <name evidence="2" type="ORF">RIF29_10880</name>
</gene>
<dbReference type="Proteomes" id="UP001372338">
    <property type="component" value="Unassembled WGS sequence"/>
</dbReference>
<name>A0AAN9IIM0_CROPI</name>
<organism evidence="2 3">
    <name type="scientific">Crotalaria pallida</name>
    <name type="common">Smooth rattlebox</name>
    <name type="synonym">Crotalaria striata</name>
    <dbReference type="NCBI Taxonomy" id="3830"/>
    <lineage>
        <taxon>Eukaryota</taxon>
        <taxon>Viridiplantae</taxon>
        <taxon>Streptophyta</taxon>
        <taxon>Embryophyta</taxon>
        <taxon>Tracheophyta</taxon>
        <taxon>Spermatophyta</taxon>
        <taxon>Magnoliopsida</taxon>
        <taxon>eudicotyledons</taxon>
        <taxon>Gunneridae</taxon>
        <taxon>Pentapetalae</taxon>
        <taxon>rosids</taxon>
        <taxon>fabids</taxon>
        <taxon>Fabales</taxon>
        <taxon>Fabaceae</taxon>
        <taxon>Papilionoideae</taxon>
        <taxon>50 kb inversion clade</taxon>
        <taxon>genistoids sensu lato</taxon>
        <taxon>core genistoids</taxon>
        <taxon>Crotalarieae</taxon>
        <taxon>Crotalaria</taxon>
    </lineage>
</organism>
<evidence type="ECO:0000313" key="3">
    <source>
        <dbReference type="Proteomes" id="UP001372338"/>
    </source>
</evidence>
<evidence type="ECO:0000313" key="2">
    <source>
        <dbReference type="EMBL" id="KAK7282248.1"/>
    </source>
</evidence>
<protein>
    <submittedName>
        <fullName evidence="2">Uncharacterized protein</fullName>
    </submittedName>
</protein>
<comment type="caution">
    <text evidence="2">The sequence shown here is derived from an EMBL/GenBank/DDBJ whole genome shotgun (WGS) entry which is preliminary data.</text>
</comment>
<accession>A0AAN9IIM0</accession>
<proteinExistence type="predicted"/>
<dbReference type="AlphaFoldDB" id="A0AAN9IIM0"/>
<sequence length="131" mass="15173">MKREKKTLDKDEASDAKAEDQAIGEDEIKHDREEEEEKGGVLNESYSRKRKTIDKVEEGSDVKEEDQANGEAEIISDSNNQRRSLRRTSRPRNIQEIPTVKRTVKRFLFIQETSNILYMRNATVALSNTLF</sequence>
<dbReference type="EMBL" id="JAYWIO010000002">
    <property type="protein sequence ID" value="KAK7282248.1"/>
    <property type="molecule type" value="Genomic_DNA"/>
</dbReference>
<reference evidence="2 3" key="1">
    <citation type="submission" date="2024-01" db="EMBL/GenBank/DDBJ databases">
        <title>The genomes of 5 underutilized Papilionoideae crops provide insights into root nodulation and disease resistanc.</title>
        <authorList>
            <person name="Yuan L."/>
        </authorList>
    </citation>
    <scope>NUCLEOTIDE SEQUENCE [LARGE SCALE GENOMIC DNA]</scope>
    <source>
        <strain evidence="2">ZHUSHIDOU_FW_LH</strain>
        <tissue evidence="2">Leaf</tissue>
    </source>
</reference>
<keyword evidence="3" id="KW-1185">Reference proteome</keyword>
<feature type="compositionally biased region" description="Basic and acidic residues" evidence="1">
    <location>
        <begin position="1"/>
        <end position="32"/>
    </location>
</feature>
<feature type="region of interest" description="Disordered" evidence="1">
    <location>
        <begin position="1"/>
        <end position="97"/>
    </location>
</feature>
<evidence type="ECO:0000256" key="1">
    <source>
        <dbReference type="SAM" id="MobiDB-lite"/>
    </source>
</evidence>
<feature type="compositionally biased region" description="Basic and acidic residues" evidence="1">
    <location>
        <begin position="53"/>
        <end position="66"/>
    </location>
</feature>